<dbReference type="EMBL" id="GG738872">
    <property type="protein sequence ID" value="EFC43623.1"/>
    <property type="molecule type" value="Genomic_DNA"/>
</dbReference>
<sequence>MIEIKSSIPEGRNPSQIYDNFIVNSMEQNINVHYFALSENQAPLVTTNTDQQLQVIIDQVVSKQTIIVISSESYTTNILFSITDKYSIVKSNFLANIQYILVNSKFKATFKFKDESLSSQITVKYYCDDLCGANTFISTKDAYIWNSGGSTMELEMRQRIGANYTTYIGCDKSSSFTFMNPINECENGDTNLIITVVLSVVLGSCCLACLCTCLFSILGCLIKLALN</sequence>
<feature type="transmembrane region" description="Helical" evidence="1">
    <location>
        <begin position="192"/>
        <end position="222"/>
    </location>
</feature>
<proteinExistence type="predicted"/>
<dbReference type="KEGG" id="ngr:NAEGRDRAFT_68391"/>
<evidence type="ECO:0000313" key="3">
    <source>
        <dbReference type="Proteomes" id="UP000006671"/>
    </source>
</evidence>
<dbReference type="AlphaFoldDB" id="D2VHN8"/>
<dbReference type="GeneID" id="8862218"/>
<gene>
    <name evidence="2" type="ORF">NAEGRDRAFT_68391</name>
</gene>
<keyword evidence="3" id="KW-1185">Reference proteome</keyword>
<name>D2VHN8_NAEGR</name>
<accession>D2VHN8</accession>
<dbReference type="RefSeq" id="XP_002676367.1">
    <property type="nucleotide sequence ID" value="XM_002676321.1"/>
</dbReference>
<evidence type="ECO:0000313" key="2">
    <source>
        <dbReference type="EMBL" id="EFC43623.1"/>
    </source>
</evidence>
<organism evidence="3">
    <name type="scientific">Naegleria gruberi</name>
    <name type="common">Amoeba</name>
    <dbReference type="NCBI Taxonomy" id="5762"/>
    <lineage>
        <taxon>Eukaryota</taxon>
        <taxon>Discoba</taxon>
        <taxon>Heterolobosea</taxon>
        <taxon>Tetramitia</taxon>
        <taxon>Eutetramitia</taxon>
        <taxon>Vahlkampfiidae</taxon>
        <taxon>Naegleria</taxon>
    </lineage>
</organism>
<keyword evidence="1" id="KW-0472">Membrane</keyword>
<dbReference type="VEuPathDB" id="AmoebaDB:NAEGRDRAFT_68391"/>
<keyword evidence="1" id="KW-0812">Transmembrane</keyword>
<dbReference type="InParanoid" id="D2VHN8"/>
<evidence type="ECO:0000256" key="1">
    <source>
        <dbReference type="SAM" id="Phobius"/>
    </source>
</evidence>
<protein>
    <submittedName>
        <fullName evidence="2">Predicted protein</fullName>
    </submittedName>
</protein>
<keyword evidence="1" id="KW-1133">Transmembrane helix</keyword>
<reference evidence="2 3" key="1">
    <citation type="journal article" date="2010" name="Cell">
        <title>The genome of Naegleria gruberi illuminates early eukaryotic versatility.</title>
        <authorList>
            <person name="Fritz-Laylin L.K."/>
            <person name="Prochnik S.E."/>
            <person name="Ginger M.L."/>
            <person name="Dacks J.B."/>
            <person name="Carpenter M.L."/>
            <person name="Field M.C."/>
            <person name="Kuo A."/>
            <person name="Paredez A."/>
            <person name="Chapman J."/>
            <person name="Pham J."/>
            <person name="Shu S."/>
            <person name="Neupane R."/>
            <person name="Cipriano M."/>
            <person name="Mancuso J."/>
            <person name="Tu H."/>
            <person name="Salamov A."/>
            <person name="Lindquist E."/>
            <person name="Shapiro H."/>
            <person name="Lucas S."/>
            <person name="Grigoriev I.V."/>
            <person name="Cande W.Z."/>
            <person name="Fulton C."/>
            <person name="Rokhsar D.S."/>
            <person name="Dawson S.C."/>
        </authorList>
    </citation>
    <scope>NUCLEOTIDE SEQUENCE [LARGE SCALE GENOMIC DNA]</scope>
    <source>
        <strain evidence="2 3">NEG-M</strain>
    </source>
</reference>
<dbReference type="OrthoDB" id="10567212at2759"/>
<dbReference type="Proteomes" id="UP000006671">
    <property type="component" value="Unassembled WGS sequence"/>
</dbReference>